<dbReference type="GO" id="GO:0005634">
    <property type="term" value="C:nucleus"/>
    <property type="evidence" value="ECO:0007669"/>
    <property type="project" value="TreeGrafter"/>
</dbReference>
<keyword evidence="1" id="KW-0479">Metal-binding</keyword>
<evidence type="ECO:0000256" key="3">
    <source>
        <dbReference type="ARBA" id="ARBA00022771"/>
    </source>
</evidence>
<keyword evidence="13" id="KW-1185">Reference proteome</keyword>
<dbReference type="Pfam" id="PF06839">
    <property type="entry name" value="Zn_ribbon_GRF"/>
    <property type="match status" value="1"/>
</dbReference>
<keyword evidence="3 7" id="KW-0863">Zinc-finger</keyword>
<feature type="compositionally biased region" description="Polar residues" evidence="8">
    <location>
        <begin position="377"/>
        <end position="392"/>
    </location>
</feature>
<dbReference type="PANTHER" id="PTHR45626:SF50">
    <property type="entry name" value="TRANSCRIPTION TERMINATION FACTOR 2"/>
    <property type="match status" value="1"/>
</dbReference>
<dbReference type="InterPro" id="IPR038718">
    <property type="entry name" value="SNF2-like_sf"/>
</dbReference>
<dbReference type="PANTHER" id="PTHR45626">
    <property type="entry name" value="TRANSCRIPTION TERMINATION FACTOR 2-RELATED"/>
    <property type="match status" value="1"/>
</dbReference>
<dbReference type="GO" id="GO:0008094">
    <property type="term" value="F:ATP-dependent activity, acting on DNA"/>
    <property type="evidence" value="ECO:0007669"/>
    <property type="project" value="TreeGrafter"/>
</dbReference>
<evidence type="ECO:0000256" key="8">
    <source>
        <dbReference type="SAM" id="MobiDB-lite"/>
    </source>
</evidence>
<feature type="domain" description="GRF-type" evidence="11">
    <location>
        <begin position="6"/>
        <end position="49"/>
    </location>
</feature>
<feature type="compositionally biased region" description="Polar residues" evidence="8">
    <location>
        <begin position="472"/>
        <end position="484"/>
    </location>
</feature>
<dbReference type="GO" id="GO:0016787">
    <property type="term" value="F:hydrolase activity"/>
    <property type="evidence" value="ECO:0007669"/>
    <property type="project" value="UniProtKB-KW"/>
</dbReference>
<evidence type="ECO:0000256" key="1">
    <source>
        <dbReference type="ARBA" id="ARBA00022723"/>
    </source>
</evidence>
<evidence type="ECO:0000256" key="6">
    <source>
        <dbReference type="ARBA" id="ARBA00022840"/>
    </source>
</evidence>
<dbReference type="GO" id="GO:0008270">
    <property type="term" value="F:zinc ion binding"/>
    <property type="evidence" value="ECO:0007669"/>
    <property type="project" value="UniProtKB-KW"/>
</dbReference>
<feature type="compositionally biased region" description="Basic and acidic residues" evidence="8">
    <location>
        <begin position="280"/>
        <end position="290"/>
    </location>
</feature>
<dbReference type="Proteomes" id="UP000472272">
    <property type="component" value="Chromosome 4"/>
</dbReference>
<dbReference type="InterPro" id="IPR014001">
    <property type="entry name" value="Helicase_ATP-bd"/>
</dbReference>
<feature type="domain" description="Helicase ATP-binding" evidence="9">
    <location>
        <begin position="552"/>
        <end position="752"/>
    </location>
</feature>
<keyword evidence="6" id="KW-0067">ATP-binding</keyword>
<dbReference type="InterPro" id="IPR010666">
    <property type="entry name" value="Znf_GRF"/>
</dbReference>
<dbReference type="PROSITE" id="PS51192">
    <property type="entry name" value="HELICASE_ATP_BIND_1"/>
    <property type="match status" value="1"/>
</dbReference>
<evidence type="ECO:0000259" key="11">
    <source>
        <dbReference type="PROSITE" id="PS51999"/>
    </source>
</evidence>
<feature type="domain" description="Helicase C-terminal" evidence="10">
    <location>
        <begin position="929"/>
        <end position="1093"/>
    </location>
</feature>
<feature type="compositionally biased region" description="Basic and acidic residues" evidence="8">
    <location>
        <begin position="337"/>
        <end position="357"/>
    </location>
</feature>
<dbReference type="AlphaFoldDB" id="A0A670IHL4"/>
<dbReference type="Pfam" id="PF00271">
    <property type="entry name" value="Helicase_C"/>
    <property type="match status" value="1"/>
</dbReference>
<dbReference type="InterPro" id="IPR027417">
    <property type="entry name" value="P-loop_NTPase"/>
</dbReference>
<feature type="region of interest" description="Disordered" evidence="8">
    <location>
        <begin position="450"/>
        <end position="515"/>
    </location>
</feature>
<dbReference type="GO" id="GO:0005524">
    <property type="term" value="F:ATP binding"/>
    <property type="evidence" value="ECO:0007669"/>
    <property type="project" value="UniProtKB-KW"/>
</dbReference>
<name>A0A670IHL4_PODMU</name>
<proteinExistence type="predicted"/>
<organism evidence="12 13">
    <name type="scientific">Podarcis muralis</name>
    <name type="common">Wall lizard</name>
    <name type="synonym">Lacerta muralis</name>
    <dbReference type="NCBI Taxonomy" id="64176"/>
    <lineage>
        <taxon>Eukaryota</taxon>
        <taxon>Metazoa</taxon>
        <taxon>Chordata</taxon>
        <taxon>Craniata</taxon>
        <taxon>Vertebrata</taxon>
        <taxon>Euteleostomi</taxon>
        <taxon>Lepidosauria</taxon>
        <taxon>Squamata</taxon>
        <taxon>Bifurcata</taxon>
        <taxon>Unidentata</taxon>
        <taxon>Episquamata</taxon>
        <taxon>Laterata</taxon>
        <taxon>Lacertibaenia</taxon>
        <taxon>Lacertidae</taxon>
        <taxon>Podarcis</taxon>
    </lineage>
</organism>
<dbReference type="SMART" id="SM00487">
    <property type="entry name" value="DEXDc"/>
    <property type="match status" value="1"/>
</dbReference>
<dbReference type="GO" id="GO:0006281">
    <property type="term" value="P:DNA repair"/>
    <property type="evidence" value="ECO:0007669"/>
    <property type="project" value="TreeGrafter"/>
</dbReference>
<keyword evidence="4" id="KW-0378">Hydrolase</keyword>
<dbReference type="Gene3D" id="3.40.50.300">
    <property type="entry name" value="P-loop containing nucleotide triphosphate hydrolases"/>
    <property type="match status" value="1"/>
</dbReference>
<evidence type="ECO:0000313" key="12">
    <source>
        <dbReference type="Ensembl" id="ENSPMRP00000011393.1"/>
    </source>
</evidence>
<dbReference type="CDD" id="cd18793">
    <property type="entry name" value="SF2_C_SNF"/>
    <property type="match status" value="1"/>
</dbReference>
<reference evidence="12" key="3">
    <citation type="submission" date="2025-09" db="UniProtKB">
        <authorList>
            <consortium name="Ensembl"/>
        </authorList>
    </citation>
    <scope>IDENTIFICATION</scope>
</reference>
<protein>
    <submittedName>
        <fullName evidence="12">Transcription termination factor 2</fullName>
    </submittedName>
</protein>
<feature type="compositionally biased region" description="Basic and acidic residues" evidence="8">
    <location>
        <begin position="133"/>
        <end position="240"/>
    </location>
</feature>
<dbReference type="SUPFAM" id="SSF52540">
    <property type="entry name" value="P-loop containing nucleoside triphosphate hydrolases"/>
    <property type="match status" value="2"/>
</dbReference>
<dbReference type="InterPro" id="IPR049730">
    <property type="entry name" value="SNF2/RAD54-like_C"/>
</dbReference>
<dbReference type="InterPro" id="IPR050628">
    <property type="entry name" value="SNF2_RAD54_helicase_TF"/>
</dbReference>
<keyword evidence="2" id="KW-0547">Nucleotide-binding</keyword>
<dbReference type="Ensembl" id="ENSPMRT00000012165.1">
    <property type="protein sequence ID" value="ENSPMRP00000011393.1"/>
    <property type="gene ID" value="ENSPMRG00000007606.1"/>
</dbReference>
<gene>
    <name evidence="12" type="primary">TTF2</name>
</gene>
<dbReference type="PROSITE" id="PS51194">
    <property type="entry name" value="HELICASE_CTER"/>
    <property type="match status" value="1"/>
</dbReference>
<dbReference type="Gene3D" id="3.40.50.10810">
    <property type="entry name" value="Tandem AAA-ATPase domain"/>
    <property type="match status" value="1"/>
</dbReference>
<evidence type="ECO:0000313" key="13">
    <source>
        <dbReference type="Proteomes" id="UP000472272"/>
    </source>
</evidence>
<evidence type="ECO:0000256" key="2">
    <source>
        <dbReference type="ARBA" id="ARBA00022741"/>
    </source>
</evidence>
<dbReference type="Pfam" id="PF00176">
    <property type="entry name" value="SNF2-rel_dom"/>
    <property type="match status" value="1"/>
</dbReference>
<evidence type="ECO:0000256" key="4">
    <source>
        <dbReference type="ARBA" id="ARBA00022801"/>
    </source>
</evidence>
<dbReference type="InterPro" id="IPR001650">
    <property type="entry name" value="Helicase_C-like"/>
</dbReference>
<reference evidence="12 13" key="1">
    <citation type="journal article" date="2019" name="Proc. Natl. Acad. Sci. U.S.A.">
        <title>Regulatory changes in pterin and carotenoid genes underlie balanced color polymorphisms in the wall lizard.</title>
        <authorList>
            <person name="Andrade P."/>
            <person name="Pinho C."/>
            <person name="Perez I de Lanuza G."/>
            <person name="Afonso S."/>
            <person name="Brejcha J."/>
            <person name="Rubin C.J."/>
            <person name="Wallerman O."/>
            <person name="Pereira P."/>
            <person name="Sabatino S.J."/>
            <person name="Bellati A."/>
            <person name="Pellitteri-Rosa D."/>
            <person name="Bosakova Z."/>
            <person name="Bunikis I."/>
            <person name="Carretero M.A."/>
            <person name="Feiner N."/>
            <person name="Marsik P."/>
            <person name="Pauperio F."/>
            <person name="Salvi D."/>
            <person name="Soler L."/>
            <person name="While G.M."/>
            <person name="Uller T."/>
            <person name="Font E."/>
            <person name="Andersson L."/>
            <person name="Carneiro M."/>
        </authorList>
    </citation>
    <scope>NUCLEOTIDE SEQUENCE</scope>
</reference>
<dbReference type="GeneTree" id="ENSGT00940000162718"/>
<feature type="compositionally biased region" description="Polar residues" evidence="8">
    <location>
        <begin position="293"/>
        <end position="303"/>
    </location>
</feature>
<feature type="region of interest" description="Disordered" evidence="8">
    <location>
        <begin position="123"/>
        <end position="396"/>
    </location>
</feature>
<feature type="compositionally biased region" description="Basic and acidic residues" evidence="8">
    <location>
        <begin position="451"/>
        <end position="469"/>
    </location>
</feature>
<accession>A0A670IHL4</accession>
<dbReference type="SMART" id="SM00490">
    <property type="entry name" value="HELICc"/>
    <property type="match status" value="1"/>
</dbReference>
<dbReference type="InterPro" id="IPR000330">
    <property type="entry name" value="SNF2_N"/>
</dbReference>
<sequence length="1098" mass="123054">MEKVLCSGHGHPCLLKTGIRDGPNKGRSFYVCGVQGQQPCEFVLLTKLCPSHCLVHEKHVVDLQFLMQQQETDSYKLFYRCSKAKLEGKRWCGSIPWQDSKATILPNKPQSQHVSEMLYNHKDKRNPFKVSSKNHESSKQTNYSEDKNLSRNEEKIQLLDKKDQLKLPSESVKKEHPAPEKIKNKKLGEKCEGSPKEGIETETKASESTTEIKKPVFLDTHKCSSSKKFETTSGHTRQDSALRSAEYGLQKEEGPKQSWPRFSGQTLGVKPINEAQLGRRGSETCRDKAVKMKTSNNWGTEETTLMPRQAVTVQELTGLPTVHPKENPEKLLQLKTAPEDKSSSGKNASSDERDRFVSSKLPVGQELDSQQQKDRSQNNLSSTSHENASLQMAESLDSKALHSQLSAQLKQKKKTLKIVNVQALPDKGERLLKQVQDLEAALSSLNLEAEESVKEAVDVNSSKREEKLHNPFSKTTVEQPNTVTGRGPKPFQEPQGASSLELHPPLGSSQCSSSTYREDSHMQALYGGRMTEDRLRAVYDATSDAINQLHSSLKSCPKEETVAEDPPGLKVSLLLHQKQALAWLLWRESQKPCGGILDTSVIASHGTLIVCPASLIHHWKKEVERHVRSGRLRVCLYHGSNRIKNTTVLSEYDIVVTTYSILAKEIPTQKEEAEVAADDHVVQDKSVPFSPLLWIHWTRIILDEAHNIKNPKVQASIAACKLRATARWAVTGTPIQNNLLDMYSLLRFLRCSPFDEFKDQLDSSGKPLVLLPQRCTRLHRLKLSEDEQSVYDVLFRRSRSTLQSYIKRQEMQCTGQHPGENPFDKGAQQFRCHPQGTLEKQSQDAPPVSTTIHILSLLLRLRQCCCHLSLLKVALDPTNLNSEGISLSLEEQLSALTLSEPKDTSDPMVYLFGTAFSVDLFEATKQSTKLSHLLEELKAIKGRSQKAVIVSQWTSMLKIVAVHLEKLSMKYATVDGSVNPKQRMDVVEEFNNNPEGPEVMMISLLAGGVGLNLVGGNHLFLLDMHWNPALEDQACDRIYRVGQQNDVTIHRFVCEGTVEEKISELQSKKKELAQKVLSGRVDSSTKLTLADLKLLFGI</sequence>
<dbReference type="PROSITE" id="PS51999">
    <property type="entry name" value="ZF_GRF"/>
    <property type="match status" value="1"/>
</dbReference>
<evidence type="ECO:0000256" key="7">
    <source>
        <dbReference type="PROSITE-ProRule" id="PRU01343"/>
    </source>
</evidence>
<evidence type="ECO:0000259" key="10">
    <source>
        <dbReference type="PROSITE" id="PS51194"/>
    </source>
</evidence>
<reference evidence="12" key="2">
    <citation type="submission" date="2025-08" db="UniProtKB">
        <authorList>
            <consortium name="Ensembl"/>
        </authorList>
    </citation>
    <scope>IDENTIFICATION</scope>
</reference>
<evidence type="ECO:0000256" key="5">
    <source>
        <dbReference type="ARBA" id="ARBA00022833"/>
    </source>
</evidence>
<evidence type="ECO:0000259" key="9">
    <source>
        <dbReference type="PROSITE" id="PS51192"/>
    </source>
</evidence>
<keyword evidence="5" id="KW-0862">Zinc</keyword>